<evidence type="ECO:0008006" key="3">
    <source>
        <dbReference type="Google" id="ProtNLM"/>
    </source>
</evidence>
<dbReference type="Proteomes" id="UP000026249">
    <property type="component" value="Unassembled WGS sequence"/>
</dbReference>
<evidence type="ECO:0000313" key="2">
    <source>
        <dbReference type="Proteomes" id="UP000026249"/>
    </source>
</evidence>
<sequence>MEFGVEDCMLAGVKMLCCDEPLGMDPERLAALYVEMGETAANAAVSRALRDLSDAMEQLRCDMSFRAPAEVLCQSSHKIRDIAEPLGLTTLAVSAANVADAVISGDTVATFATLARLEKVANRSLKVVWDIHDLSD</sequence>
<dbReference type="AlphaFoldDB" id="A0A037ZKQ7"/>
<dbReference type="EMBL" id="JFKE01000001">
    <property type="protein sequence ID" value="KAJ57016.1"/>
    <property type="molecule type" value="Genomic_DNA"/>
</dbReference>
<comment type="caution">
    <text evidence="1">The sequence shown here is derived from an EMBL/GenBank/DDBJ whole genome shotgun (WGS) entry which is preliminary data.</text>
</comment>
<evidence type="ECO:0000313" key="1">
    <source>
        <dbReference type="EMBL" id="KAJ57016.1"/>
    </source>
</evidence>
<organism evidence="1 2">
    <name type="scientific">Actibacterium mucosum KCTC 23349</name>
    <dbReference type="NCBI Taxonomy" id="1454373"/>
    <lineage>
        <taxon>Bacteria</taxon>
        <taxon>Pseudomonadati</taxon>
        <taxon>Pseudomonadota</taxon>
        <taxon>Alphaproteobacteria</taxon>
        <taxon>Rhodobacterales</taxon>
        <taxon>Roseobacteraceae</taxon>
        <taxon>Actibacterium</taxon>
    </lineage>
</organism>
<accession>A0A037ZKQ7</accession>
<proteinExistence type="predicted"/>
<gene>
    <name evidence="1" type="ORF">ACMU_00560</name>
</gene>
<name>A0A037ZKQ7_9RHOB</name>
<keyword evidence="2" id="KW-1185">Reference proteome</keyword>
<dbReference type="STRING" id="1454373.ACMU_00560"/>
<reference evidence="1 2" key="1">
    <citation type="submission" date="2014-03" db="EMBL/GenBank/DDBJ databases">
        <title>Draft Genome Sequence of Actibacterium mucosum KCTC 23349, a Marine Alphaproteobacterium with Complex Ionic Requirements Isolated from Mediterranean Seawater at Malvarrosa Beach, Valencia, Spain.</title>
        <authorList>
            <person name="Arahal D.R."/>
            <person name="Shao Z."/>
            <person name="Lai Q."/>
            <person name="Pujalte M.J."/>
        </authorList>
    </citation>
    <scope>NUCLEOTIDE SEQUENCE [LARGE SCALE GENOMIC DNA]</scope>
    <source>
        <strain evidence="1 2">KCTC 23349</strain>
    </source>
</reference>
<protein>
    <recommendedName>
        <fullName evidence="3">HPt domain-containing protein</fullName>
    </recommendedName>
</protein>